<dbReference type="RefSeq" id="WP_065860427.1">
    <property type="nucleotide sequence ID" value="NZ_LT906441.1"/>
</dbReference>
<evidence type="ECO:0000313" key="3">
    <source>
        <dbReference type="Proteomes" id="UP000215332"/>
    </source>
</evidence>
<feature type="transmembrane region" description="Helical" evidence="1">
    <location>
        <begin position="52"/>
        <end position="72"/>
    </location>
</feature>
<protein>
    <submittedName>
        <fullName evidence="2">Uncharacterized protein</fullName>
    </submittedName>
</protein>
<keyword evidence="1" id="KW-0812">Transmembrane</keyword>
<dbReference type="Proteomes" id="UP000215332">
    <property type="component" value="Chromosome 1"/>
</dbReference>
<keyword evidence="1" id="KW-1133">Transmembrane helix</keyword>
<sequence>MTTRDNTTEQQYHRAPVEGLAVGAITGTVWVLFFLLRYVAFETPKDNWPYDIFIFIISFVFPLSGWFTGTWVKTVQKYKNPARRKRRIRLIDTVMATLSGVLLTIIYYVFLQSLGRHDIPGHLTLSKQAFVVYLVPLIVFPVAGWILGALRTYVYCTGRHVIRGMSLMTVSILFFTILGWEFIHGVLILGFH</sequence>
<dbReference type="EMBL" id="LT906441">
    <property type="protein sequence ID" value="SNV27936.1"/>
    <property type="molecule type" value="Genomic_DNA"/>
</dbReference>
<gene>
    <name evidence="2" type="ORF">SAMEA4412665_00088</name>
</gene>
<organism evidence="2 3">
    <name type="scientific">Cutibacterium granulosum</name>
    <dbReference type="NCBI Taxonomy" id="33011"/>
    <lineage>
        <taxon>Bacteria</taxon>
        <taxon>Bacillati</taxon>
        <taxon>Actinomycetota</taxon>
        <taxon>Actinomycetes</taxon>
        <taxon>Propionibacteriales</taxon>
        <taxon>Propionibacteriaceae</taxon>
        <taxon>Cutibacterium</taxon>
    </lineage>
</organism>
<reference evidence="2 3" key="1">
    <citation type="submission" date="2017-06" db="EMBL/GenBank/DDBJ databases">
        <authorList>
            <consortium name="Pathogen Informatics"/>
        </authorList>
    </citation>
    <scope>NUCLEOTIDE SEQUENCE [LARGE SCALE GENOMIC DNA]</scope>
    <source>
        <strain evidence="2 3">NCTC11865</strain>
    </source>
</reference>
<name>A0A239W1J7_9ACTN</name>
<proteinExistence type="predicted"/>
<feature type="transmembrane region" description="Helical" evidence="1">
    <location>
        <begin position="130"/>
        <end position="154"/>
    </location>
</feature>
<evidence type="ECO:0000313" key="2">
    <source>
        <dbReference type="EMBL" id="SNV27936.1"/>
    </source>
</evidence>
<evidence type="ECO:0000256" key="1">
    <source>
        <dbReference type="SAM" id="Phobius"/>
    </source>
</evidence>
<dbReference type="KEGG" id="cgrn:4412665_00088"/>
<feature type="transmembrane region" description="Helical" evidence="1">
    <location>
        <begin position="20"/>
        <end position="40"/>
    </location>
</feature>
<keyword evidence="1" id="KW-0472">Membrane</keyword>
<accession>A0A239W1J7</accession>
<feature type="transmembrane region" description="Helical" evidence="1">
    <location>
        <begin position="93"/>
        <end position="110"/>
    </location>
</feature>
<dbReference type="AlphaFoldDB" id="A0A239W1J7"/>
<feature type="transmembrane region" description="Helical" evidence="1">
    <location>
        <begin position="166"/>
        <end position="191"/>
    </location>
</feature>